<feature type="domain" description="YrdC-like" evidence="10">
    <location>
        <begin position="5"/>
        <end position="186"/>
    </location>
</feature>
<dbReference type="GO" id="GO:0005737">
    <property type="term" value="C:cytoplasm"/>
    <property type="evidence" value="ECO:0007669"/>
    <property type="project" value="UniProtKB-SubCell"/>
</dbReference>
<keyword evidence="6 9" id="KW-0547">Nucleotide-binding</keyword>
<dbReference type="Proteomes" id="UP000321933">
    <property type="component" value="Unassembled WGS sequence"/>
</dbReference>
<dbReference type="GO" id="GO:0003725">
    <property type="term" value="F:double-stranded RNA binding"/>
    <property type="evidence" value="ECO:0007669"/>
    <property type="project" value="InterPro"/>
</dbReference>
<sequence length="186" mass="19458">MSATPLRLQEAVRALAAGGVVACPTEAVWGLSCDPDNLAAVERLLALKQRPVEKGVILVASSTDQVAALLEGLTDAQRSKLALSWPGPTTWLIPHRDLVPAWIHGGREAVAVRVTAHPGMAALCDAWGGPLVSTSANRSGCQAPRSAFQVQRYFGAELDALVPGAVGGAARPSVIRDLVSDQIIRT</sequence>
<dbReference type="PROSITE" id="PS51163">
    <property type="entry name" value="YRDC"/>
    <property type="match status" value="1"/>
</dbReference>
<dbReference type="SUPFAM" id="SSF55821">
    <property type="entry name" value="YrdC/RibB"/>
    <property type="match status" value="1"/>
</dbReference>
<dbReference type="AlphaFoldDB" id="A0A5C8ZXK3"/>
<comment type="function">
    <text evidence="9">Required for the formation of a threonylcarbamoyl group on adenosine at position 37 (t(6)A37) in tRNAs that read codons beginning with adenine. Catalyzes the conversion of L-threonine, HCO(3)(-)/CO(2) and ATP to give threonylcarbamoyl-AMP (TC-AMP) as the acyladenylate intermediate, with the release of diphosphate.</text>
</comment>
<evidence type="ECO:0000259" key="10">
    <source>
        <dbReference type="PROSITE" id="PS51163"/>
    </source>
</evidence>
<evidence type="ECO:0000256" key="5">
    <source>
        <dbReference type="ARBA" id="ARBA00022695"/>
    </source>
</evidence>
<dbReference type="RefSeq" id="WP_148063699.1">
    <property type="nucleotide sequence ID" value="NZ_VRYZ01000003.1"/>
</dbReference>
<dbReference type="EMBL" id="VRYZ01000003">
    <property type="protein sequence ID" value="TXS92322.1"/>
    <property type="molecule type" value="Genomic_DNA"/>
</dbReference>
<dbReference type="Gene3D" id="3.90.870.10">
    <property type="entry name" value="DHBP synthase"/>
    <property type="match status" value="1"/>
</dbReference>
<dbReference type="EC" id="2.7.7.87" evidence="9"/>
<dbReference type="GO" id="GO:0061710">
    <property type="term" value="F:L-threonylcarbamoyladenylate synthase"/>
    <property type="evidence" value="ECO:0007669"/>
    <property type="project" value="UniProtKB-EC"/>
</dbReference>
<dbReference type="FunFam" id="3.90.870.10:FF:000004">
    <property type="entry name" value="Threonylcarbamoyl-AMP synthase"/>
    <property type="match status" value="1"/>
</dbReference>
<gene>
    <name evidence="9" type="primary">tsaC</name>
    <name evidence="11" type="ORF">FVW59_07815</name>
</gene>
<evidence type="ECO:0000256" key="2">
    <source>
        <dbReference type="ARBA" id="ARBA00022490"/>
    </source>
</evidence>
<keyword evidence="5 9" id="KW-0548">Nucleotidyltransferase</keyword>
<evidence type="ECO:0000256" key="7">
    <source>
        <dbReference type="ARBA" id="ARBA00022840"/>
    </source>
</evidence>
<dbReference type="HAMAP" id="MF_01852">
    <property type="entry name" value="TsaC"/>
    <property type="match status" value="1"/>
</dbReference>
<organism evidence="11 12">
    <name type="scientific">Parahaliea aestuarii</name>
    <dbReference type="NCBI Taxonomy" id="1852021"/>
    <lineage>
        <taxon>Bacteria</taxon>
        <taxon>Pseudomonadati</taxon>
        <taxon>Pseudomonadota</taxon>
        <taxon>Gammaproteobacteria</taxon>
        <taxon>Cellvibrionales</taxon>
        <taxon>Halieaceae</taxon>
        <taxon>Parahaliea</taxon>
    </lineage>
</organism>
<evidence type="ECO:0000256" key="6">
    <source>
        <dbReference type="ARBA" id="ARBA00022741"/>
    </source>
</evidence>
<dbReference type="InterPro" id="IPR050156">
    <property type="entry name" value="TC-AMP_synthase_SUA5"/>
</dbReference>
<evidence type="ECO:0000256" key="3">
    <source>
        <dbReference type="ARBA" id="ARBA00022679"/>
    </source>
</evidence>
<dbReference type="InterPro" id="IPR006070">
    <property type="entry name" value="Sua5-like_dom"/>
</dbReference>
<keyword evidence="2 9" id="KW-0963">Cytoplasm</keyword>
<dbReference type="GO" id="GO:0000049">
    <property type="term" value="F:tRNA binding"/>
    <property type="evidence" value="ECO:0007669"/>
    <property type="project" value="TreeGrafter"/>
</dbReference>
<dbReference type="Pfam" id="PF01300">
    <property type="entry name" value="Sua5_yciO_yrdC"/>
    <property type="match status" value="1"/>
</dbReference>
<dbReference type="InterPro" id="IPR017945">
    <property type="entry name" value="DHBP_synth_RibB-like_a/b_dom"/>
</dbReference>
<comment type="similarity">
    <text evidence="9">Belongs to the SUA5 family. TsaC subfamily.</text>
</comment>
<dbReference type="OrthoDB" id="9814580at2"/>
<evidence type="ECO:0000313" key="11">
    <source>
        <dbReference type="EMBL" id="TXS92322.1"/>
    </source>
</evidence>
<dbReference type="GO" id="GO:0006450">
    <property type="term" value="P:regulation of translational fidelity"/>
    <property type="evidence" value="ECO:0007669"/>
    <property type="project" value="TreeGrafter"/>
</dbReference>
<proteinExistence type="inferred from homology"/>
<evidence type="ECO:0000256" key="8">
    <source>
        <dbReference type="ARBA" id="ARBA00048366"/>
    </source>
</evidence>
<evidence type="ECO:0000256" key="9">
    <source>
        <dbReference type="HAMAP-Rule" id="MF_01852"/>
    </source>
</evidence>
<accession>A0A5C8ZXK3</accession>
<keyword evidence="12" id="KW-1185">Reference proteome</keyword>
<name>A0A5C8ZXK3_9GAMM</name>
<comment type="subcellular location">
    <subcellularLocation>
        <location evidence="1 9">Cytoplasm</location>
    </subcellularLocation>
</comment>
<comment type="catalytic activity">
    <reaction evidence="8 9">
        <text>L-threonine + hydrogencarbonate + ATP = L-threonylcarbamoyladenylate + diphosphate + H2O</text>
        <dbReference type="Rhea" id="RHEA:36407"/>
        <dbReference type="ChEBI" id="CHEBI:15377"/>
        <dbReference type="ChEBI" id="CHEBI:17544"/>
        <dbReference type="ChEBI" id="CHEBI:30616"/>
        <dbReference type="ChEBI" id="CHEBI:33019"/>
        <dbReference type="ChEBI" id="CHEBI:57926"/>
        <dbReference type="ChEBI" id="CHEBI:73682"/>
        <dbReference type="EC" id="2.7.7.87"/>
    </reaction>
</comment>
<dbReference type="PANTHER" id="PTHR17490">
    <property type="entry name" value="SUA5"/>
    <property type="match status" value="1"/>
</dbReference>
<dbReference type="GO" id="GO:0005524">
    <property type="term" value="F:ATP binding"/>
    <property type="evidence" value="ECO:0007669"/>
    <property type="project" value="UniProtKB-UniRule"/>
</dbReference>
<dbReference type="PANTHER" id="PTHR17490:SF18">
    <property type="entry name" value="THREONYLCARBAMOYL-AMP SYNTHASE"/>
    <property type="match status" value="1"/>
</dbReference>
<comment type="caution">
    <text evidence="11">The sequence shown here is derived from an EMBL/GenBank/DDBJ whole genome shotgun (WGS) entry which is preliminary data.</text>
</comment>
<keyword evidence="4 9" id="KW-0819">tRNA processing</keyword>
<dbReference type="GO" id="GO:0002949">
    <property type="term" value="P:tRNA threonylcarbamoyladenosine modification"/>
    <property type="evidence" value="ECO:0007669"/>
    <property type="project" value="UniProtKB-UniRule"/>
</dbReference>
<evidence type="ECO:0000256" key="4">
    <source>
        <dbReference type="ARBA" id="ARBA00022694"/>
    </source>
</evidence>
<evidence type="ECO:0000256" key="1">
    <source>
        <dbReference type="ARBA" id="ARBA00004496"/>
    </source>
</evidence>
<reference evidence="11 12" key="1">
    <citation type="submission" date="2019-08" db="EMBL/GenBank/DDBJ databases">
        <title>Parahaliea maris sp. nov., isolated from the surface seawater.</title>
        <authorList>
            <person name="Liu Y."/>
        </authorList>
    </citation>
    <scope>NUCLEOTIDE SEQUENCE [LARGE SCALE GENOMIC DNA]</scope>
    <source>
        <strain evidence="11 12">S2-26</strain>
    </source>
</reference>
<keyword evidence="7 9" id="KW-0067">ATP-binding</keyword>
<keyword evidence="3 9" id="KW-0808">Transferase</keyword>
<dbReference type="InterPro" id="IPR023535">
    <property type="entry name" value="TC-AMP_synthase"/>
</dbReference>
<protein>
    <recommendedName>
        <fullName evidence="9">Threonylcarbamoyl-AMP synthase</fullName>
        <shortName evidence="9">TC-AMP synthase</shortName>
        <ecNumber evidence="9">2.7.7.87</ecNumber>
    </recommendedName>
    <alternativeName>
        <fullName evidence="9">L-threonylcarbamoyladenylate synthase</fullName>
    </alternativeName>
    <alternativeName>
        <fullName evidence="9">t(6)A37 threonylcarbamoyladenosine biosynthesis protein TsaC</fullName>
    </alternativeName>
    <alternativeName>
        <fullName evidence="9">tRNA threonylcarbamoyladenosine biosynthesis protein TsaC</fullName>
    </alternativeName>
</protein>
<evidence type="ECO:0000313" key="12">
    <source>
        <dbReference type="Proteomes" id="UP000321933"/>
    </source>
</evidence>